<dbReference type="Pfam" id="PF12664">
    <property type="entry name" value="DUF3789"/>
    <property type="match status" value="1"/>
</dbReference>
<name>A0AAE7MMX8_ENTGA</name>
<reference evidence="2 3" key="1">
    <citation type="submission" date="2020-03" db="EMBL/GenBank/DDBJ databases">
        <title>Characterization of ganglioside-mimicking enterococci.</title>
        <authorList>
            <person name="Patry R.T."/>
            <person name="Nothaft H."/>
            <person name="Bridger R."/>
            <person name="Shajahan A."/>
            <person name="Huynh S."/>
            <person name="Sanchez S."/>
            <person name="Azadi P."/>
            <person name="Cooper K."/>
            <person name="Miller W.G."/>
            <person name="Parker C.T."/>
            <person name="Wells L."/>
            <person name="Szymanski C.M."/>
        </authorList>
    </citation>
    <scope>NUCLEOTIDE SEQUENCE [LARGE SCALE GENOMIC DNA]</scope>
    <source>
        <strain evidence="2 3">EGM181</strain>
    </source>
</reference>
<protein>
    <submittedName>
        <fullName evidence="2">DUF3789 domain-containing protein</fullName>
    </submittedName>
</protein>
<organism evidence="2 3">
    <name type="scientific">Enterococcus gallinarum</name>
    <dbReference type="NCBI Taxonomy" id="1353"/>
    <lineage>
        <taxon>Bacteria</taxon>
        <taxon>Bacillati</taxon>
        <taxon>Bacillota</taxon>
        <taxon>Bacilli</taxon>
        <taxon>Lactobacillales</taxon>
        <taxon>Enterococcaceae</taxon>
        <taxon>Enterococcus</taxon>
    </lineage>
</organism>
<proteinExistence type="predicted"/>
<evidence type="ECO:0000256" key="1">
    <source>
        <dbReference type="SAM" id="Phobius"/>
    </source>
</evidence>
<keyword evidence="1" id="KW-1133">Transmembrane helix</keyword>
<dbReference type="InterPro" id="IPR024522">
    <property type="entry name" value="DUF3789"/>
</dbReference>
<keyword evidence="1" id="KW-0472">Membrane</keyword>
<dbReference type="AlphaFoldDB" id="A0AAE7MMX8"/>
<accession>A0AAE7MMX8</accession>
<feature type="transmembrane region" description="Helical" evidence="1">
    <location>
        <begin position="6"/>
        <end position="32"/>
    </location>
</feature>
<dbReference type="EMBL" id="CP050485">
    <property type="protein sequence ID" value="QOG26429.1"/>
    <property type="molecule type" value="Genomic_DNA"/>
</dbReference>
<evidence type="ECO:0000313" key="2">
    <source>
        <dbReference type="EMBL" id="QOG26429.1"/>
    </source>
</evidence>
<gene>
    <name evidence="2" type="ORF">EGM181_03740</name>
</gene>
<sequence>MIGLTILIGVLLFFFGGFIGVCLMCIIQVGAASEKKIYEKPKTPTVQNNKE</sequence>
<evidence type="ECO:0000313" key="3">
    <source>
        <dbReference type="Proteomes" id="UP000516696"/>
    </source>
</evidence>
<dbReference type="Proteomes" id="UP000516696">
    <property type="component" value="Chromosome"/>
</dbReference>
<dbReference type="RefSeq" id="WP_080116274.1">
    <property type="nucleotide sequence ID" value="NZ_CP050485.1"/>
</dbReference>
<keyword evidence="1" id="KW-0812">Transmembrane</keyword>